<dbReference type="Proteomes" id="UP001208689">
    <property type="component" value="Chromosome"/>
</dbReference>
<evidence type="ECO:0000313" key="2">
    <source>
        <dbReference type="EMBL" id="UYP43956.1"/>
    </source>
</evidence>
<evidence type="ECO:0000313" key="3">
    <source>
        <dbReference type="Proteomes" id="UP001208689"/>
    </source>
</evidence>
<reference evidence="2" key="1">
    <citation type="submission" date="2022-09" db="EMBL/GenBank/DDBJ databases">
        <title>Actin cytoskeleton and complex cell architecture in an #Asgard archaeon.</title>
        <authorList>
            <person name="Ponce Toledo R.I."/>
            <person name="Schleper C."/>
            <person name="Rodrigues Oliveira T."/>
            <person name="Wollweber F."/>
            <person name="Xu J."/>
            <person name="Rittmann S."/>
            <person name="Klingl A."/>
            <person name="Pilhofer M."/>
        </authorList>
    </citation>
    <scope>NUCLEOTIDE SEQUENCE</scope>
    <source>
        <strain evidence="2">B-35</strain>
    </source>
</reference>
<protein>
    <recommendedName>
        <fullName evidence="4">Transposase</fullName>
    </recommendedName>
</protein>
<accession>A0ABY6HKM0</accession>
<evidence type="ECO:0008006" key="4">
    <source>
        <dbReference type="Google" id="ProtNLM"/>
    </source>
</evidence>
<evidence type="ECO:0000256" key="1">
    <source>
        <dbReference type="SAM" id="MobiDB-lite"/>
    </source>
</evidence>
<gene>
    <name evidence="2" type="ORF">NEF87_000241</name>
</gene>
<dbReference type="EMBL" id="CP104013">
    <property type="protein sequence ID" value="UYP43956.1"/>
    <property type="molecule type" value="Genomic_DNA"/>
</dbReference>
<proteinExistence type="predicted"/>
<name>A0ABY6HKM0_9ARCH</name>
<feature type="compositionally biased region" description="Basic residues" evidence="1">
    <location>
        <begin position="28"/>
        <end position="48"/>
    </location>
</feature>
<organism evidence="2 3">
    <name type="scientific">Candidatus Lokiarchaeum ossiferum</name>
    <dbReference type="NCBI Taxonomy" id="2951803"/>
    <lineage>
        <taxon>Archaea</taxon>
        <taxon>Promethearchaeati</taxon>
        <taxon>Promethearchaeota</taxon>
        <taxon>Promethearchaeia</taxon>
        <taxon>Promethearchaeales</taxon>
        <taxon>Promethearchaeaceae</taxon>
        <taxon>Candidatus Lokiarchaeum</taxon>
    </lineage>
</organism>
<sequence length="48" mass="5928">MAQEKWIIEETKRYDQELRDQKEENRTMRKIVNRSLLKSKKNSKAYRG</sequence>
<keyword evidence="3" id="KW-1185">Reference proteome</keyword>
<feature type="region of interest" description="Disordered" evidence="1">
    <location>
        <begin position="19"/>
        <end position="48"/>
    </location>
</feature>